<feature type="region of interest" description="Disordered" evidence="8">
    <location>
        <begin position="17"/>
        <end position="64"/>
    </location>
</feature>
<dbReference type="PANTHER" id="PTHR13289">
    <property type="entry name" value="PROTEIN PHOSPHATASE 1-BINDING PROTEIN BIFOCAL"/>
    <property type="match status" value="1"/>
</dbReference>
<name>A0A8J5QQM1_9HYME</name>
<reference evidence="9" key="1">
    <citation type="submission" date="2020-03" db="EMBL/GenBank/DDBJ databases">
        <authorList>
            <person name="Chebbi M.A."/>
            <person name="Drezen J.M."/>
        </authorList>
    </citation>
    <scope>NUCLEOTIDE SEQUENCE</scope>
    <source>
        <tissue evidence="9">Whole body</tissue>
    </source>
</reference>
<organism evidence="9 10">
    <name type="scientific">Cotesia typhae</name>
    <dbReference type="NCBI Taxonomy" id="2053667"/>
    <lineage>
        <taxon>Eukaryota</taxon>
        <taxon>Metazoa</taxon>
        <taxon>Ecdysozoa</taxon>
        <taxon>Arthropoda</taxon>
        <taxon>Hexapoda</taxon>
        <taxon>Insecta</taxon>
        <taxon>Pterygota</taxon>
        <taxon>Neoptera</taxon>
        <taxon>Endopterygota</taxon>
        <taxon>Hymenoptera</taxon>
        <taxon>Apocrita</taxon>
        <taxon>Ichneumonoidea</taxon>
        <taxon>Braconidae</taxon>
        <taxon>Microgastrinae</taxon>
        <taxon>Cotesia</taxon>
    </lineage>
</organism>
<dbReference type="EMBL" id="JAAOIC020000052">
    <property type="protein sequence ID" value="KAG8035861.1"/>
    <property type="molecule type" value="Genomic_DNA"/>
</dbReference>
<evidence type="ECO:0000256" key="3">
    <source>
        <dbReference type="ARBA" id="ARBA00022692"/>
    </source>
</evidence>
<dbReference type="GO" id="GO:0030867">
    <property type="term" value="C:rough endoplasmic reticulum membrane"/>
    <property type="evidence" value="ECO:0007669"/>
    <property type="project" value="UniProtKB-SubCell"/>
</dbReference>
<evidence type="ECO:0000313" key="9">
    <source>
        <dbReference type="EMBL" id="KAG8035861.1"/>
    </source>
</evidence>
<dbReference type="GO" id="GO:0023041">
    <property type="term" value="P:neuronal signal transduction"/>
    <property type="evidence" value="ECO:0007669"/>
    <property type="project" value="InterPro"/>
</dbReference>
<evidence type="ECO:0000256" key="1">
    <source>
        <dbReference type="ARBA" id="ARBA00004232"/>
    </source>
</evidence>
<evidence type="ECO:0000256" key="8">
    <source>
        <dbReference type="SAM" id="MobiDB-lite"/>
    </source>
</evidence>
<dbReference type="InterPro" id="IPR019130">
    <property type="entry name" value="Macoilin"/>
</dbReference>
<protein>
    <submittedName>
        <fullName evidence="9">Uncharacterized protein</fullName>
    </submittedName>
</protein>
<feature type="region of interest" description="Disordered" evidence="8">
    <location>
        <begin position="767"/>
        <end position="796"/>
    </location>
</feature>
<reference evidence="9" key="2">
    <citation type="submission" date="2021-04" db="EMBL/GenBank/DDBJ databases">
        <title>Genome-wide patterns of bracovirus chromosomal integration into multiple host tissues during parasitism.</title>
        <authorList>
            <person name="Chebbi M.A.C."/>
        </authorList>
    </citation>
    <scope>NUCLEOTIDE SEQUENCE</scope>
    <source>
        <tissue evidence="9">Whole body</tissue>
    </source>
</reference>
<comment type="subcellular location">
    <subcellularLocation>
        <location evidence="1">Nucleus membrane</location>
        <topology evidence="1">Multi-pass membrane protein</topology>
    </subcellularLocation>
    <subcellularLocation>
        <location evidence="2">Rough endoplasmic reticulum membrane</location>
        <topology evidence="2">Multi-pass membrane protein</topology>
    </subcellularLocation>
</comment>
<sequence length="886" mass="96844">MATETDNIPQWKLELIQRRKNKPVSSSSSLGSSSSSTCLKTPQSSKVRTNGINSSGSGSASEIPQVLKTATGGVPSHHKFELELPGVGQKSVCCKMRLEPDAYLHPDSSDCEELAYGPGIVNRLRSKYLNLTKENLTGSNFRRAASLEDLLGDDTRKFVKKSPAPGPGPGILPGGVALRTERFRNPSRGNDSMKRARSVETLMRYDLQDPDIILVDNSVKIESKLTPGVLKPKRLRPVLAETERPPPDLVKTTMRIFESTVKKVKPRGEVAVKVATFKGINDSLKGKKIVKVGKVHGNSEKVPGKVVQDGVVVEKIVKVSQAVSKFQQISGEISGDKKFEKKVKGKVGNFEEVKHNSGKVGSFEGESFDGRKVGDILGKVRIFEEEKFDGGKGKGKGERVGNFEKVANFIPETIDNEKLGESVEEKLDGEKLSGNVENFGNVTEKVENFEEENLNGKVLAKSDEWKILEESGEDKSGKLEILANVEKLKIFEKLEIVENFEEKLEEKIKNFDIVDTLEKLKENVETFEDLGVKKISKKSREEISKAGESVKFDFNDNNEVKNYLPGVNGGSEEKEIKTNGNGVEKNSSKGKEPKQIGIIRPLVSSKSLSSRELEKNLINRVKSIESEPTKVVVSLKNTEEVKNGGLWDKPWNQQNNTMVFNFSNRKDVPDYIENDGLIIRRKREKTKGDGIIVLDATLDASTTDDGDWELSGGPPSPCDVAFFNDNVLINGRSNLSRSPRNHKHRIQFNDGATKTFEYPSEASMLEDEGTCVDGGTSSSSATDRPDSGNLGNSGGLVTTLDSQAQLQQCNIGSAAAANPILGGGGLASFTPTKMDFTAETFELGVTRTVAPPTEVQLPPEEPPPEMEEPSSESAAWGAEATADLLY</sequence>
<accession>A0A8J5QQM1</accession>
<dbReference type="GO" id="GO:0031965">
    <property type="term" value="C:nuclear membrane"/>
    <property type="evidence" value="ECO:0007669"/>
    <property type="project" value="UniProtKB-SubCell"/>
</dbReference>
<feature type="region of interest" description="Disordered" evidence="8">
    <location>
        <begin position="849"/>
        <end position="879"/>
    </location>
</feature>
<proteinExistence type="predicted"/>
<keyword evidence="5" id="KW-1133">Transmembrane helix</keyword>
<dbReference type="PANTHER" id="PTHR13289:SF3">
    <property type="entry name" value="BIFOCAL, ISOFORM F"/>
    <property type="match status" value="1"/>
</dbReference>
<feature type="region of interest" description="Disordered" evidence="8">
    <location>
        <begin position="569"/>
        <end position="593"/>
    </location>
</feature>
<dbReference type="Proteomes" id="UP000729913">
    <property type="component" value="Unassembled WGS sequence"/>
</dbReference>
<keyword evidence="7" id="KW-0539">Nucleus</keyword>
<evidence type="ECO:0000256" key="5">
    <source>
        <dbReference type="ARBA" id="ARBA00022989"/>
    </source>
</evidence>
<keyword evidence="3" id="KW-0812">Transmembrane</keyword>
<feature type="compositionally biased region" description="Low complexity" evidence="8">
    <location>
        <begin position="25"/>
        <end position="36"/>
    </location>
</feature>
<evidence type="ECO:0000256" key="2">
    <source>
        <dbReference type="ARBA" id="ARBA00004269"/>
    </source>
</evidence>
<gene>
    <name evidence="9" type="ORF">G9C98_002987</name>
</gene>
<evidence type="ECO:0000256" key="6">
    <source>
        <dbReference type="ARBA" id="ARBA00023136"/>
    </source>
</evidence>
<feature type="compositionally biased region" description="Polar residues" evidence="8">
    <location>
        <begin position="37"/>
        <end position="53"/>
    </location>
</feature>
<comment type="caution">
    <text evidence="9">The sequence shown here is derived from an EMBL/GenBank/DDBJ whole genome shotgun (WGS) entry which is preliminary data.</text>
</comment>
<keyword evidence="4" id="KW-0256">Endoplasmic reticulum</keyword>
<keyword evidence="6" id="KW-0472">Membrane</keyword>
<dbReference type="GO" id="GO:0006935">
    <property type="term" value="P:chemotaxis"/>
    <property type="evidence" value="ECO:0007669"/>
    <property type="project" value="TreeGrafter"/>
</dbReference>
<keyword evidence="10" id="KW-1185">Reference proteome</keyword>
<evidence type="ECO:0000313" key="10">
    <source>
        <dbReference type="Proteomes" id="UP000729913"/>
    </source>
</evidence>
<evidence type="ECO:0000256" key="4">
    <source>
        <dbReference type="ARBA" id="ARBA00022824"/>
    </source>
</evidence>
<dbReference type="OrthoDB" id="6517071at2759"/>
<dbReference type="AlphaFoldDB" id="A0A8J5QQM1"/>
<dbReference type="GO" id="GO:0008017">
    <property type="term" value="F:microtubule binding"/>
    <property type="evidence" value="ECO:0007669"/>
    <property type="project" value="TreeGrafter"/>
</dbReference>
<evidence type="ECO:0000256" key="7">
    <source>
        <dbReference type="ARBA" id="ARBA00023242"/>
    </source>
</evidence>